<comment type="caution">
    <text evidence="3">The sequence shown here is derived from an EMBL/GenBank/DDBJ whole genome shotgun (WGS) entry which is preliminary data.</text>
</comment>
<evidence type="ECO:0000313" key="4">
    <source>
        <dbReference type="Proteomes" id="UP001549921"/>
    </source>
</evidence>
<dbReference type="EMBL" id="JBEDNZ010000005">
    <property type="protein sequence ID" value="KAL0842243.1"/>
    <property type="molecule type" value="Genomic_DNA"/>
</dbReference>
<reference evidence="3 4" key="1">
    <citation type="submission" date="2024-06" db="EMBL/GenBank/DDBJ databases">
        <title>A chromosome-level genome assembly of beet webworm, Loxostege sticticalis.</title>
        <authorList>
            <person name="Zhang Y."/>
        </authorList>
    </citation>
    <scope>NUCLEOTIDE SEQUENCE [LARGE SCALE GENOMIC DNA]</scope>
    <source>
        <strain evidence="3">AQ028</strain>
        <tissue evidence="3">Male pupae</tissue>
    </source>
</reference>
<feature type="signal peptide" evidence="2">
    <location>
        <begin position="1"/>
        <end position="16"/>
    </location>
</feature>
<dbReference type="Proteomes" id="UP001549921">
    <property type="component" value="Unassembled WGS sequence"/>
</dbReference>
<dbReference type="AlphaFoldDB" id="A0ABD0TGM7"/>
<name>A0ABD0TGM7_LOXSC</name>
<keyword evidence="2" id="KW-0732">Signal</keyword>
<sequence length="813" mass="89226">MKTLVVLSALACVAIAAPAPQENGFPTLDTPDGILPINFNTELAGPEVSARSHFGLKSPIVVKKKTGYHLYRDSTEERANADPRENCSKHLRVKLCDDNIAAKSADLRRSTKIEDIDGHKIDVEDSIKIAKEAVESLQHDLKNIEHGSSGKNAQWKHGESDKNMHEDIEVASHALAHAQKDFGKLESMSLRTTTLRDSETLHDLSKGKTDEERMAQWKEAMKNIQRNVEIARNIEDSFRSSSSFTPAEAIDTTTLMKSDSHINTADSHKLAAKDATSLMISSRKTENTNLNTMEKKPENHMTSGQWTHENIGHMTDMKSAASEVKHLKQQQPNLATLNTQATQGKLAEVSLNIQNQPLGLKHSGVIESSKGKSTEMDLTMRTTNTGVNMPPHVTSMSLKKEHVENGHHHHHEVSALRASESTHHISAIHKDESTHMKTDATNNMDTTKFDTMQKGKSVAKEWETNTADKHLKKEKSAWAETENKEMLMKAAEHKNIALNSDLKQGKPQNTVGIVDTKLTLKSAEHLPEHKKHLEDDAESFIKKSGVAVHSDMKLADNAELSSDIALNAPLNVNLDQDTKMNIEQSNLEKSADVTDDLHIDQLRHAHELSHAHAHAHAHAYAHGQTHGHGLGHMHKTGPLMHPFNKHELVGHGHMLKHHGGYHGKSAEVDSVMHPSMQMNMRESALENNMLQWKHHDMARSYGAGLGYGSSGLGLSAGGSGLSYSAGGSGGSAVGVFPNAKIGGCGIPLLLSCSPSVVSGSLAKSHGYAAPSYRHEEDFKFKNKRDIIKANDLTGSKIKHSTKTTQPKNLEKKL</sequence>
<evidence type="ECO:0000256" key="2">
    <source>
        <dbReference type="SAM" id="SignalP"/>
    </source>
</evidence>
<gene>
    <name evidence="3" type="ORF">ABMA28_014397</name>
</gene>
<accession>A0ABD0TGM7</accession>
<evidence type="ECO:0000256" key="1">
    <source>
        <dbReference type="SAM" id="MobiDB-lite"/>
    </source>
</evidence>
<organism evidence="3 4">
    <name type="scientific">Loxostege sticticalis</name>
    <name type="common">Beet webworm moth</name>
    <dbReference type="NCBI Taxonomy" id="481309"/>
    <lineage>
        <taxon>Eukaryota</taxon>
        <taxon>Metazoa</taxon>
        <taxon>Ecdysozoa</taxon>
        <taxon>Arthropoda</taxon>
        <taxon>Hexapoda</taxon>
        <taxon>Insecta</taxon>
        <taxon>Pterygota</taxon>
        <taxon>Neoptera</taxon>
        <taxon>Endopterygota</taxon>
        <taxon>Lepidoptera</taxon>
        <taxon>Glossata</taxon>
        <taxon>Ditrysia</taxon>
        <taxon>Pyraloidea</taxon>
        <taxon>Crambidae</taxon>
        <taxon>Pyraustinae</taxon>
        <taxon>Loxostege</taxon>
    </lineage>
</organism>
<evidence type="ECO:0000313" key="3">
    <source>
        <dbReference type="EMBL" id="KAL0842243.1"/>
    </source>
</evidence>
<protein>
    <submittedName>
        <fullName evidence="3">Uncharacterized protein</fullName>
    </submittedName>
</protein>
<feature type="region of interest" description="Disordered" evidence="1">
    <location>
        <begin position="791"/>
        <end position="813"/>
    </location>
</feature>
<feature type="chain" id="PRO_5044831625" evidence="2">
    <location>
        <begin position="17"/>
        <end position="813"/>
    </location>
</feature>
<proteinExistence type="predicted"/>